<evidence type="ECO:0000313" key="3">
    <source>
        <dbReference type="Proteomes" id="UP000278962"/>
    </source>
</evidence>
<protein>
    <submittedName>
        <fullName evidence="2">Uncharacterized protein</fullName>
    </submittedName>
</protein>
<keyword evidence="1" id="KW-0472">Membrane</keyword>
<dbReference type="RefSeq" id="WP_170179125.1">
    <property type="nucleotide sequence ID" value="NZ_RBIL01000001.1"/>
</dbReference>
<keyword evidence="1" id="KW-0812">Transmembrane</keyword>
<evidence type="ECO:0000256" key="1">
    <source>
        <dbReference type="SAM" id="Phobius"/>
    </source>
</evidence>
<keyword evidence="3" id="KW-1185">Reference proteome</keyword>
<organism evidence="2 3">
    <name type="scientific">Solirubrobacter pauli</name>
    <dbReference type="NCBI Taxonomy" id="166793"/>
    <lineage>
        <taxon>Bacteria</taxon>
        <taxon>Bacillati</taxon>
        <taxon>Actinomycetota</taxon>
        <taxon>Thermoleophilia</taxon>
        <taxon>Solirubrobacterales</taxon>
        <taxon>Solirubrobacteraceae</taxon>
        <taxon>Solirubrobacter</taxon>
    </lineage>
</organism>
<reference evidence="2 3" key="1">
    <citation type="submission" date="2018-10" db="EMBL/GenBank/DDBJ databases">
        <title>Genomic Encyclopedia of Archaeal and Bacterial Type Strains, Phase II (KMG-II): from individual species to whole genera.</title>
        <authorList>
            <person name="Goeker M."/>
        </authorList>
    </citation>
    <scope>NUCLEOTIDE SEQUENCE [LARGE SCALE GENOMIC DNA]</scope>
    <source>
        <strain evidence="2 3">DSM 14954</strain>
    </source>
</reference>
<comment type="caution">
    <text evidence="2">The sequence shown here is derived from an EMBL/GenBank/DDBJ whole genome shotgun (WGS) entry which is preliminary data.</text>
</comment>
<proteinExistence type="predicted"/>
<dbReference type="EMBL" id="RBIL01000001">
    <property type="protein sequence ID" value="RKQ93254.1"/>
    <property type="molecule type" value="Genomic_DNA"/>
</dbReference>
<dbReference type="AlphaFoldDB" id="A0A660LJ66"/>
<accession>A0A660LJ66</accession>
<evidence type="ECO:0000313" key="2">
    <source>
        <dbReference type="EMBL" id="RKQ93254.1"/>
    </source>
</evidence>
<sequence length="47" mass="5090">MTRQSVIYLLVGLLITGVTFLGVLYQVNEAMAEDADGSVPQLLCPLH</sequence>
<name>A0A660LJ66_9ACTN</name>
<feature type="transmembrane region" description="Helical" evidence="1">
    <location>
        <begin position="6"/>
        <end position="25"/>
    </location>
</feature>
<keyword evidence="1" id="KW-1133">Transmembrane helix</keyword>
<gene>
    <name evidence="2" type="ORF">C8N24_3115</name>
</gene>
<dbReference type="Proteomes" id="UP000278962">
    <property type="component" value="Unassembled WGS sequence"/>
</dbReference>